<dbReference type="AlphaFoldDB" id="X0V4W3"/>
<evidence type="ECO:0000313" key="1">
    <source>
        <dbReference type="EMBL" id="GAG07513.1"/>
    </source>
</evidence>
<dbReference type="EMBL" id="BARS01025731">
    <property type="protein sequence ID" value="GAG07513.1"/>
    <property type="molecule type" value="Genomic_DNA"/>
</dbReference>
<reference evidence="1" key="1">
    <citation type="journal article" date="2014" name="Front. Microbiol.">
        <title>High frequency of phylogenetically diverse reductive dehalogenase-homologous genes in deep subseafloor sedimentary metagenomes.</title>
        <authorList>
            <person name="Kawai M."/>
            <person name="Futagami T."/>
            <person name="Toyoda A."/>
            <person name="Takaki Y."/>
            <person name="Nishi S."/>
            <person name="Hori S."/>
            <person name="Arai W."/>
            <person name="Tsubouchi T."/>
            <person name="Morono Y."/>
            <person name="Uchiyama I."/>
            <person name="Ito T."/>
            <person name="Fujiyama A."/>
            <person name="Inagaki F."/>
            <person name="Takami H."/>
        </authorList>
    </citation>
    <scope>NUCLEOTIDE SEQUENCE</scope>
    <source>
        <strain evidence="1">Expedition CK06-06</strain>
    </source>
</reference>
<name>X0V4W3_9ZZZZ</name>
<feature type="non-terminal residue" evidence="1">
    <location>
        <position position="60"/>
    </location>
</feature>
<comment type="caution">
    <text evidence="1">The sequence shown here is derived from an EMBL/GenBank/DDBJ whole genome shotgun (WGS) entry which is preliminary data.</text>
</comment>
<dbReference type="AntiFam" id="ANF00233">
    <property type="entry name" value="Shadow ORF (opposite trxB)"/>
</dbReference>
<gene>
    <name evidence="1" type="ORF">S01H1_40623</name>
</gene>
<sequence>MAPLSPSRRKRPPLQIDLGDLVEHDLGADVLGLRLHLLHEPWALDHVREARVVLDIGGYG</sequence>
<organism evidence="1">
    <name type="scientific">marine sediment metagenome</name>
    <dbReference type="NCBI Taxonomy" id="412755"/>
    <lineage>
        <taxon>unclassified sequences</taxon>
        <taxon>metagenomes</taxon>
        <taxon>ecological metagenomes</taxon>
    </lineage>
</organism>
<proteinExistence type="predicted"/>
<accession>X0V4W3</accession>
<protein>
    <submittedName>
        <fullName evidence="1">Uncharacterized protein</fullName>
    </submittedName>
</protein>